<proteinExistence type="predicted"/>
<evidence type="ECO:0000313" key="2">
    <source>
        <dbReference type="EMBL" id="CAL1679847.1"/>
    </source>
</evidence>
<keyword evidence="3" id="KW-1185">Reference proteome</keyword>
<dbReference type="AlphaFoldDB" id="A0AAV2NJJ1"/>
<dbReference type="Proteomes" id="UP001497644">
    <property type="component" value="Chromosome 2"/>
</dbReference>
<sequence>MAGIRSVRRGSDGKPAAGRLVTGHTTLDRAIFGSLKQAHDRKPSCLPPAASIASDWIKEVPLAENRHVYVHTFAHIPARGIFEQTDPHRYPAMLKRIKRY</sequence>
<reference evidence="2" key="1">
    <citation type="submission" date="2024-04" db="EMBL/GenBank/DDBJ databases">
        <authorList>
            <consortium name="Molecular Ecology Group"/>
        </authorList>
    </citation>
    <scope>NUCLEOTIDE SEQUENCE</scope>
</reference>
<organism evidence="2 3">
    <name type="scientific">Lasius platythorax</name>
    <dbReference type="NCBI Taxonomy" id="488582"/>
    <lineage>
        <taxon>Eukaryota</taxon>
        <taxon>Metazoa</taxon>
        <taxon>Ecdysozoa</taxon>
        <taxon>Arthropoda</taxon>
        <taxon>Hexapoda</taxon>
        <taxon>Insecta</taxon>
        <taxon>Pterygota</taxon>
        <taxon>Neoptera</taxon>
        <taxon>Endopterygota</taxon>
        <taxon>Hymenoptera</taxon>
        <taxon>Apocrita</taxon>
        <taxon>Aculeata</taxon>
        <taxon>Formicoidea</taxon>
        <taxon>Formicidae</taxon>
        <taxon>Formicinae</taxon>
        <taxon>Lasius</taxon>
        <taxon>Lasius</taxon>
    </lineage>
</organism>
<gene>
    <name evidence="2" type="ORF">LPLAT_LOCUS5964</name>
</gene>
<evidence type="ECO:0000256" key="1">
    <source>
        <dbReference type="SAM" id="MobiDB-lite"/>
    </source>
</evidence>
<evidence type="ECO:0000313" key="3">
    <source>
        <dbReference type="Proteomes" id="UP001497644"/>
    </source>
</evidence>
<protein>
    <submittedName>
        <fullName evidence="2">Uncharacterized protein</fullName>
    </submittedName>
</protein>
<name>A0AAV2NJJ1_9HYME</name>
<dbReference type="EMBL" id="OZ034825">
    <property type="protein sequence ID" value="CAL1679847.1"/>
    <property type="molecule type" value="Genomic_DNA"/>
</dbReference>
<accession>A0AAV2NJJ1</accession>
<feature type="region of interest" description="Disordered" evidence="1">
    <location>
        <begin position="1"/>
        <end position="20"/>
    </location>
</feature>